<evidence type="ECO:0000313" key="1">
    <source>
        <dbReference type="EMBL" id="MRX46437.1"/>
    </source>
</evidence>
<dbReference type="AlphaFoldDB" id="A0A7K0FN40"/>
<name>A0A7K0FN40_9SPHI</name>
<accession>A0A7K0FN40</accession>
<dbReference type="EMBL" id="WKJI01000001">
    <property type="protein sequence ID" value="MRX46437.1"/>
    <property type="molecule type" value="Genomic_DNA"/>
</dbReference>
<evidence type="ECO:0000313" key="2">
    <source>
        <dbReference type="Proteomes" id="UP000462931"/>
    </source>
</evidence>
<comment type="caution">
    <text evidence="1">The sequence shown here is derived from an EMBL/GenBank/DDBJ whole genome shotgun (WGS) entry which is preliminary data.</text>
</comment>
<dbReference type="Proteomes" id="UP000462931">
    <property type="component" value="Unassembled WGS sequence"/>
</dbReference>
<proteinExistence type="predicted"/>
<organism evidence="1 2">
    <name type="scientific">Pedobacter puniceum</name>
    <dbReference type="NCBI Taxonomy" id="2666136"/>
    <lineage>
        <taxon>Bacteria</taxon>
        <taxon>Pseudomonadati</taxon>
        <taxon>Bacteroidota</taxon>
        <taxon>Sphingobacteriia</taxon>
        <taxon>Sphingobacteriales</taxon>
        <taxon>Sphingobacteriaceae</taxon>
        <taxon>Pedobacter</taxon>
    </lineage>
</organism>
<keyword evidence="2" id="KW-1185">Reference proteome</keyword>
<sequence>MIGKKRIGGIPGSLICQTWQKECGSNNYIYKVDIKNGGYTALGNFYFGIIVDKVSADEIRFDVYLSE</sequence>
<reference evidence="1 2" key="1">
    <citation type="submission" date="2019-11" db="EMBL/GenBank/DDBJ databases">
        <authorList>
            <person name="Cheng Q."/>
            <person name="Yang Z."/>
        </authorList>
    </citation>
    <scope>NUCLEOTIDE SEQUENCE [LARGE SCALE GENOMIC DNA]</scope>
    <source>
        <strain evidence="1 2">HX-22-1</strain>
    </source>
</reference>
<protein>
    <submittedName>
        <fullName evidence="1">Uncharacterized protein</fullName>
    </submittedName>
</protein>
<gene>
    <name evidence="1" type="ORF">GJJ64_04460</name>
</gene>